<keyword evidence="7 15" id="KW-0808">Transferase</keyword>
<dbReference type="Gene3D" id="1.10.510.10">
    <property type="entry name" value="Transferase(Phosphotransferase) domain 1"/>
    <property type="match status" value="1"/>
</dbReference>
<dbReference type="EMBL" id="JACJUU010000013">
    <property type="protein sequence ID" value="MBC2770840.1"/>
    <property type="molecule type" value="Genomic_DNA"/>
</dbReference>
<keyword evidence="9 15" id="KW-0418">Kinase</keyword>
<evidence type="ECO:0000256" key="14">
    <source>
        <dbReference type="ARBA" id="ARBA00034417"/>
    </source>
</evidence>
<evidence type="ECO:0000256" key="11">
    <source>
        <dbReference type="ARBA" id="ARBA00022985"/>
    </source>
</evidence>
<dbReference type="InterPro" id="IPR011009">
    <property type="entry name" value="Kinase-like_dom_sf"/>
</dbReference>
<dbReference type="Proteomes" id="UP000545386">
    <property type="component" value="Unassembled WGS sequence"/>
</dbReference>
<evidence type="ECO:0000256" key="1">
    <source>
        <dbReference type="ARBA" id="ARBA00004515"/>
    </source>
</evidence>
<evidence type="ECO:0000256" key="4">
    <source>
        <dbReference type="ARBA" id="ARBA00011988"/>
    </source>
</evidence>
<evidence type="ECO:0000256" key="12">
    <source>
        <dbReference type="ARBA" id="ARBA00023136"/>
    </source>
</evidence>
<evidence type="ECO:0000256" key="13">
    <source>
        <dbReference type="ARBA" id="ARBA00029511"/>
    </source>
</evidence>
<comment type="function">
    <text evidence="15">Catalyzes the ATP-dependent phosphorylation of the 3-deoxy-D-manno-octulosonic acid (Kdo) residue in Kdo-lipid IV(A) at the 4-OH position.</text>
</comment>
<keyword evidence="8 15" id="KW-0547">Nucleotide-binding</keyword>
<comment type="caution">
    <text evidence="16">The sequence shown here is derived from an EMBL/GenBank/DDBJ whole genome shotgun (WGS) entry which is preliminary data.</text>
</comment>
<accession>A0A842HTU9</accession>
<evidence type="ECO:0000256" key="6">
    <source>
        <dbReference type="ARBA" id="ARBA00022519"/>
    </source>
</evidence>
<dbReference type="GO" id="GO:0016773">
    <property type="term" value="F:phosphotransferase activity, alcohol group as acceptor"/>
    <property type="evidence" value="ECO:0007669"/>
    <property type="project" value="UniProtKB-UniRule"/>
</dbReference>
<keyword evidence="11 15" id="KW-0448">Lipopolysaccharide biosynthesis</keyword>
<reference evidence="16 17" key="1">
    <citation type="submission" date="2020-08" db="EMBL/GenBank/DDBJ databases">
        <title>Paraeoetvoesia sp. YC-7-48 draft genome sequence.</title>
        <authorList>
            <person name="Yao L."/>
        </authorList>
    </citation>
    <scope>NUCLEOTIDE SEQUENCE [LARGE SCALE GENOMIC DNA]</scope>
    <source>
        <strain evidence="17">YC-7-48</strain>
    </source>
</reference>
<evidence type="ECO:0000313" key="16">
    <source>
        <dbReference type="EMBL" id="MBC2770840.1"/>
    </source>
</evidence>
<protein>
    <recommendedName>
        <fullName evidence="13 15">3-deoxy-D-manno-octulosonic acid kinase</fullName>
        <shortName evidence="15">Kdo kinase</shortName>
        <ecNumber evidence="4 15">2.7.1.166</ecNumber>
    </recommendedName>
</protein>
<comment type="subcellular location">
    <subcellularLocation>
        <location evidence="1 15">Cell inner membrane</location>
        <topology evidence="1 15">Peripheral membrane protein</topology>
        <orientation evidence="1 15">Cytoplasmic side</orientation>
    </subcellularLocation>
</comment>
<gene>
    <name evidence="15" type="primary">kdkA</name>
    <name evidence="16" type="ORF">GTU67_13065</name>
</gene>
<dbReference type="GO" id="GO:0005886">
    <property type="term" value="C:plasma membrane"/>
    <property type="evidence" value="ECO:0007669"/>
    <property type="project" value="UniProtKB-SubCell"/>
</dbReference>
<name>A0A842HTU9_9BURK</name>
<dbReference type="AlphaFoldDB" id="A0A842HTU9"/>
<evidence type="ECO:0000256" key="2">
    <source>
        <dbReference type="ARBA" id="ARBA00004713"/>
    </source>
</evidence>
<dbReference type="InterPro" id="IPR022826">
    <property type="entry name" value="KDO_kinase"/>
</dbReference>
<evidence type="ECO:0000313" key="17">
    <source>
        <dbReference type="Proteomes" id="UP000545386"/>
    </source>
</evidence>
<evidence type="ECO:0000256" key="8">
    <source>
        <dbReference type="ARBA" id="ARBA00022741"/>
    </source>
</evidence>
<sequence>MFKPEGHGVSAPAGPVVNVSGSQLDQTSSWVALFDPANSALHARPVQSGGRQSAWFIEGPMGSALLRHYRRGGLVAKISKNHYLWQGARRTRAFAEFSLLDAMFRQGLPVPRPLAAAYWKHGFTYRAAIIVARIPDVVPLADCLDMADPVAVAAAVLKIHDAGVWHADLNAFNILLNAGGHVWVIDFDRGESRHMSRALRQANLQRLRRSMVKVAAEQGERFWQSVNLAYWQLAAA</sequence>
<evidence type="ECO:0000256" key="15">
    <source>
        <dbReference type="HAMAP-Rule" id="MF_00521"/>
    </source>
</evidence>
<dbReference type="GO" id="GO:0009244">
    <property type="term" value="P:lipopolysaccharide core region biosynthetic process"/>
    <property type="evidence" value="ECO:0007669"/>
    <property type="project" value="UniProtKB-UniRule"/>
</dbReference>
<evidence type="ECO:0000256" key="3">
    <source>
        <dbReference type="ARBA" id="ARBA00010327"/>
    </source>
</evidence>
<feature type="active site" evidence="15">
    <location>
        <position position="168"/>
    </location>
</feature>
<evidence type="ECO:0000256" key="9">
    <source>
        <dbReference type="ARBA" id="ARBA00022777"/>
    </source>
</evidence>
<proteinExistence type="inferred from homology"/>
<keyword evidence="5 15" id="KW-1003">Cell membrane</keyword>
<keyword evidence="10 15" id="KW-0067">ATP-binding</keyword>
<dbReference type="HAMAP" id="MF_00521">
    <property type="entry name" value="KDO_kinase"/>
    <property type="match status" value="1"/>
</dbReference>
<evidence type="ECO:0000256" key="5">
    <source>
        <dbReference type="ARBA" id="ARBA00022475"/>
    </source>
</evidence>
<comment type="similarity">
    <text evidence="3 15">Belongs to the protein kinase superfamily. KdkA/RfaP family.</text>
</comment>
<dbReference type="Pfam" id="PF06293">
    <property type="entry name" value="Kdo"/>
    <property type="match status" value="1"/>
</dbReference>
<organism evidence="16 17">
    <name type="scientific">Pusillimonas minor</name>
    <dbReference type="NCBI Taxonomy" id="2697024"/>
    <lineage>
        <taxon>Bacteria</taxon>
        <taxon>Pseudomonadati</taxon>
        <taxon>Pseudomonadota</taxon>
        <taxon>Betaproteobacteria</taxon>
        <taxon>Burkholderiales</taxon>
        <taxon>Alcaligenaceae</taxon>
        <taxon>Pusillimonas</taxon>
    </lineage>
</organism>
<dbReference type="NCBIfam" id="NF002475">
    <property type="entry name" value="PRK01723.1"/>
    <property type="match status" value="1"/>
</dbReference>
<keyword evidence="12 15" id="KW-0472">Membrane</keyword>
<dbReference type="SUPFAM" id="SSF56112">
    <property type="entry name" value="Protein kinase-like (PK-like)"/>
    <property type="match status" value="1"/>
</dbReference>
<evidence type="ECO:0000256" key="10">
    <source>
        <dbReference type="ARBA" id="ARBA00022840"/>
    </source>
</evidence>
<dbReference type="GO" id="GO:0005524">
    <property type="term" value="F:ATP binding"/>
    <property type="evidence" value="ECO:0007669"/>
    <property type="project" value="UniProtKB-UniRule"/>
</dbReference>
<dbReference type="UniPathway" id="UPA00958"/>
<keyword evidence="6 15" id="KW-0997">Cell inner membrane</keyword>
<dbReference type="GO" id="GO:0016301">
    <property type="term" value="F:kinase activity"/>
    <property type="evidence" value="ECO:0007669"/>
    <property type="project" value="UniProtKB-KW"/>
</dbReference>
<comment type="catalytic activity">
    <reaction evidence="14 15">
        <text>an alpha-Kdo-(2-&gt;6)-lipid IVA + ATP = a 4-O-phospho-alpha-Kdo-(2-&gt;6)-lipid IVA + ADP + H(+)</text>
        <dbReference type="Rhea" id="RHEA:74271"/>
        <dbReference type="ChEBI" id="CHEBI:15378"/>
        <dbReference type="ChEBI" id="CHEBI:30616"/>
        <dbReference type="ChEBI" id="CHEBI:176428"/>
        <dbReference type="ChEBI" id="CHEBI:193140"/>
        <dbReference type="ChEBI" id="CHEBI:456216"/>
        <dbReference type="EC" id="2.7.1.166"/>
    </reaction>
</comment>
<comment type="pathway">
    <text evidence="2 15">Bacterial outer membrane biogenesis; LPS core biosynthesis.</text>
</comment>
<dbReference type="EC" id="2.7.1.166" evidence="4 15"/>
<keyword evidence="17" id="KW-1185">Reference proteome</keyword>
<evidence type="ECO:0000256" key="7">
    <source>
        <dbReference type="ARBA" id="ARBA00022679"/>
    </source>
</evidence>